<feature type="domain" description="Cyclic nucleotide-binding" evidence="4">
    <location>
        <begin position="18"/>
        <end position="138"/>
    </location>
</feature>
<dbReference type="Pfam" id="PF00027">
    <property type="entry name" value="cNMP_binding"/>
    <property type="match status" value="1"/>
</dbReference>
<dbReference type="CDD" id="cd00038">
    <property type="entry name" value="CAP_ED"/>
    <property type="match status" value="1"/>
</dbReference>
<evidence type="ECO:0000259" key="4">
    <source>
        <dbReference type="PROSITE" id="PS50042"/>
    </source>
</evidence>
<keyword evidence="2" id="KW-0238">DNA-binding</keyword>
<proteinExistence type="predicted"/>
<dbReference type="SMART" id="SM00100">
    <property type="entry name" value="cNMP"/>
    <property type="match status" value="1"/>
</dbReference>
<name>A0A0M6Y5Z1_9HYPH</name>
<dbReference type="EMBL" id="CXST01000002">
    <property type="protein sequence ID" value="CTQ44707.1"/>
    <property type="molecule type" value="Genomic_DNA"/>
</dbReference>
<dbReference type="InterPro" id="IPR014710">
    <property type="entry name" value="RmlC-like_jellyroll"/>
</dbReference>
<dbReference type="PRINTS" id="PR00034">
    <property type="entry name" value="HTHCRP"/>
</dbReference>
<dbReference type="PANTHER" id="PTHR24567:SF68">
    <property type="entry name" value="DNA-BINDING TRANSCRIPTIONAL DUAL REGULATOR CRP"/>
    <property type="match status" value="1"/>
</dbReference>
<dbReference type="Gene3D" id="2.60.120.10">
    <property type="entry name" value="Jelly Rolls"/>
    <property type="match status" value="1"/>
</dbReference>
<dbReference type="RefSeq" id="WP_023002243.1">
    <property type="nucleotide sequence ID" value="NZ_CP045622.1"/>
</dbReference>
<evidence type="ECO:0000256" key="2">
    <source>
        <dbReference type="ARBA" id="ARBA00023125"/>
    </source>
</evidence>
<organism evidence="6 7">
    <name type="scientific">Roseibium aggregatum</name>
    <dbReference type="NCBI Taxonomy" id="187304"/>
    <lineage>
        <taxon>Bacteria</taxon>
        <taxon>Pseudomonadati</taxon>
        <taxon>Pseudomonadota</taxon>
        <taxon>Alphaproteobacteria</taxon>
        <taxon>Hyphomicrobiales</taxon>
        <taxon>Stappiaceae</taxon>
        <taxon>Roseibium</taxon>
    </lineage>
</organism>
<keyword evidence="3" id="KW-0804">Transcription</keyword>
<dbReference type="InterPro" id="IPR050397">
    <property type="entry name" value="Env_Response_Regulators"/>
</dbReference>
<dbReference type="Proteomes" id="UP000048926">
    <property type="component" value="Unassembled WGS sequence"/>
</dbReference>
<dbReference type="SUPFAM" id="SSF46785">
    <property type="entry name" value="Winged helix' DNA-binding domain"/>
    <property type="match status" value="1"/>
</dbReference>
<accession>A0A0M6Y5Z1</accession>
<dbReference type="InterPro" id="IPR018488">
    <property type="entry name" value="cNMP-bd_CS"/>
</dbReference>
<dbReference type="InterPro" id="IPR012318">
    <property type="entry name" value="HTH_CRP"/>
</dbReference>
<dbReference type="GO" id="GO:0005829">
    <property type="term" value="C:cytosol"/>
    <property type="evidence" value="ECO:0007669"/>
    <property type="project" value="TreeGrafter"/>
</dbReference>
<dbReference type="PANTHER" id="PTHR24567">
    <property type="entry name" value="CRP FAMILY TRANSCRIPTIONAL REGULATORY PROTEIN"/>
    <property type="match status" value="1"/>
</dbReference>
<sequence length="233" mass="26054">MATEESLNKEKLLGQSFIFEALDDESRKDLAAFAHVKRYTAGDIIFDMGTPGQSMMAIAEGSVRVSMPTPSARDVTLSELHPGDIFGEIALLDGGERSANVRALTNCKLVVVERRSLLEVLNRDPALSIRLIELLCQRVRRSDERMMEIGFLGLPERLARLLLRITVTAPGTEEKPLTKLSLSQSEIAEMIGNTRETVNRCLRKFQKADLIDLKEGWLIIRNREGLEDVADFV</sequence>
<dbReference type="GO" id="GO:0003677">
    <property type="term" value="F:DNA binding"/>
    <property type="evidence" value="ECO:0007669"/>
    <property type="project" value="UniProtKB-KW"/>
</dbReference>
<evidence type="ECO:0000256" key="3">
    <source>
        <dbReference type="ARBA" id="ARBA00023163"/>
    </source>
</evidence>
<protein>
    <submittedName>
        <fullName evidence="6">cAMP regulatory protein</fullName>
    </submittedName>
</protein>
<dbReference type="Pfam" id="PF13545">
    <property type="entry name" value="HTH_Crp_2"/>
    <property type="match status" value="1"/>
</dbReference>
<dbReference type="PROSITE" id="PS50042">
    <property type="entry name" value="CNMP_BINDING_3"/>
    <property type="match status" value="1"/>
</dbReference>
<evidence type="ECO:0000313" key="6">
    <source>
        <dbReference type="EMBL" id="CTQ44707.1"/>
    </source>
</evidence>
<keyword evidence="7" id="KW-1185">Reference proteome</keyword>
<dbReference type="Gene3D" id="1.10.10.10">
    <property type="entry name" value="Winged helix-like DNA-binding domain superfamily/Winged helix DNA-binding domain"/>
    <property type="match status" value="1"/>
</dbReference>
<evidence type="ECO:0000256" key="1">
    <source>
        <dbReference type="ARBA" id="ARBA00023015"/>
    </source>
</evidence>
<dbReference type="InterPro" id="IPR018490">
    <property type="entry name" value="cNMP-bd_dom_sf"/>
</dbReference>
<dbReference type="SUPFAM" id="SSF51206">
    <property type="entry name" value="cAMP-binding domain-like"/>
    <property type="match status" value="1"/>
</dbReference>
<dbReference type="PROSITE" id="PS00889">
    <property type="entry name" value="CNMP_BINDING_2"/>
    <property type="match status" value="1"/>
</dbReference>
<evidence type="ECO:0000259" key="5">
    <source>
        <dbReference type="PROSITE" id="PS51063"/>
    </source>
</evidence>
<dbReference type="OrthoDB" id="3525895at2"/>
<dbReference type="InterPro" id="IPR000595">
    <property type="entry name" value="cNMP-bd_dom"/>
</dbReference>
<dbReference type="SMART" id="SM00419">
    <property type="entry name" value="HTH_CRP"/>
    <property type="match status" value="1"/>
</dbReference>
<dbReference type="AlphaFoldDB" id="A0A0M6Y5Z1"/>
<dbReference type="STRING" id="187304.B0E33_07495"/>
<keyword evidence="1" id="KW-0805">Transcription regulation</keyword>
<dbReference type="InterPro" id="IPR036390">
    <property type="entry name" value="WH_DNA-bd_sf"/>
</dbReference>
<evidence type="ECO:0000313" key="7">
    <source>
        <dbReference type="Proteomes" id="UP000048926"/>
    </source>
</evidence>
<dbReference type="InterPro" id="IPR036388">
    <property type="entry name" value="WH-like_DNA-bd_sf"/>
</dbReference>
<reference evidence="7" key="1">
    <citation type="submission" date="2015-07" db="EMBL/GenBank/DDBJ databases">
        <authorList>
            <person name="Rodrigo-Torres Lidia"/>
            <person name="Arahal R.David."/>
        </authorList>
    </citation>
    <scope>NUCLEOTIDE SEQUENCE [LARGE SCALE GENOMIC DNA]</scope>
    <source>
        <strain evidence="7">CECT 4801</strain>
    </source>
</reference>
<dbReference type="KEGG" id="lagg:B0E33_07495"/>
<dbReference type="PROSITE" id="PS51063">
    <property type="entry name" value="HTH_CRP_2"/>
    <property type="match status" value="1"/>
</dbReference>
<gene>
    <name evidence="6" type="primary">crp_1</name>
    <name evidence="6" type="ORF">LAL4801_03153</name>
</gene>
<dbReference type="GO" id="GO:0003700">
    <property type="term" value="F:DNA-binding transcription factor activity"/>
    <property type="evidence" value="ECO:0007669"/>
    <property type="project" value="TreeGrafter"/>
</dbReference>
<feature type="domain" description="HTH crp-type" evidence="5">
    <location>
        <begin position="152"/>
        <end position="224"/>
    </location>
</feature>